<feature type="transmembrane region" description="Helical" evidence="8">
    <location>
        <begin position="97"/>
        <end position="118"/>
    </location>
</feature>
<dbReference type="InterPro" id="IPR002656">
    <property type="entry name" value="Acyl_transf_3_dom"/>
</dbReference>
<dbReference type="InterPro" id="IPR050879">
    <property type="entry name" value="Acyltransferase_3"/>
</dbReference>
<feature type="transmembrane region" description="Helical" evidence="8">
    <location>
        <begin position="283"/>
        <end position="306"/>
    </location>
</feature>
<organism evidence="10 11">
    <name type="scientific">Pseudolactococcus plantarum</name>
    <dbReference type="NCBI Taxonomy" id="1365"/>
    <lineage>
        <taxon>Bacteria</taxon>
        <taxon>Bacillati</taxon>
        <taxon>Bacillota</taxon>
        <taxon>Bacilli</taxon>
        <taxon>Lactobacillales</taxon>
        <taxon>Streptococcaceae</taxon>
        <taxon>Pseudolactococcus</taxon>
    </lineage>
</organism>
<accession>A0A2A5S3W7</accession>
<keyword evidence="2" id="KW-1003">Cell membrane</keyword>
<reference evidence="10 11" key="1">
    <citation type="submission" date="2014-12" db="EMBL/GenBank/DDBJ databases">
        <title>Draft genome sequences of 10 type strains of Lactococcus.</title>
        <authorList>
            <person name="Sun Z."/>
            <person name="Zhong Z."/>
            <person name="Liu W."/>
            <person name="Zhang W."/>
            <person name="Zhang H."/>
        </authorList>
    </citation>
    <scope>NUCLEOTIDE SEQUENCE [LARGE SCALE GENOMIC DNA]</scope>
    <source>
        <strain evidence="10 11">DSM 20686</strain>
    </source>
</reference>
<dbReference type="Proteomes" id="UP000242246">
    <property type="component" value="Unassembled WGS sequence"/>
</dbReference>
<feature type="transmembrane region" description="Helical" evidence="8">
    <location>
        <begin position="130"/>
        <end position="149"/>
    </location>
</feature>
<feature type="transmembrane region" description="Helical" evidence="8">
    <location>
        <begin position="155"/>
        <end position="180"/>
    </location>
</feature>
<comment type="caution">
    <text evidence="10">The sequence shown here is derived from an EMBL/GenBank/DDBJ whole genome shotgun (WGS) entry which is preliminary data.</text>
</comment>
<evidence type="ECO:0000256" key="5">
    <source>
        <dbReference type="ARBA" id="ARBA00022989"/>
    </source>
</evidence>
<keyword evidence="5 8" id="KW-1133">Transmembrane helix</keyword>
<dbReference type="GO" id="GO:0005886">
    <property type="term" value="C:plasma membrane"/>
    <property type="evidence" value="ECO:0007669"/>
    <property type="project" value="UniProtKB-SubCell"/>
</dbReference>
<evidence type="ECO:0000313" key="10">
    <source>
        <dbReference type="EMBL" id="PCS08179.1"/>
    </source>
</evidence>
<dbReference type="AlphaFoldDB" id="A0A2A5S3W7"/>
<feature type="transmembrane region" description="Helical" evidence="8">
    <location>
        <begin position="326"/>
        <end position="345"/>
    </location>
</feature>
<keyword evidence="7 10" id="KW-0012">Acyltransferase</keyword>
<evidence type="ECO:0000256" key="3">
    <source>
        <dbReference type="ARBA" id="ARBA00022679"/>
    </source>
</evidence>
<dbReference type="Pfam" id="PF01757">
    <property type="entry name" value="Acyl_transf_3"/>
    <property type="match status" value="1"/>
</dbReference>
<dbReference type="InterPro" id="IPR036514">
    <property type="entry name" value="SGNH_hydro_sf"/>
</dbReference>
<dbReference type="STRING" id="1348632.GCA_001591745_00218"/>
<evidence type="ECO:0000313" key="11">
    <source>
        <dbReference type="Proteomes" id="UP000242246"/>
    </source>
</evidence>
<dbReference type="GO" id="GO:0016747">
    <property type="term" value="F:acyltransferase activity, transferring groups other than amino-acyl groups"/>
    <property type="evidence" value="ECO:0007669"/>
    <property type="project" value="InterPro"/>
</dbReference>
<keyword evidence="6 8" id="KW-0472">Membrane</keyword>
<evidence type="ECO:0000259" key="9">
    <source>
        <dbReference type="Pfam" id="PF01757"/>
    </source>
</evidence>
<feature type="transmembrane region" description="Helical" evidence="8">
    <location>
        <begin position="226"/>
        <end position="246"/>
    </location>
</feature>
<feature type="transmembrane region" description="Helical" evidence="8">
    <location>
        <begin position="200"/>
        <end position="220"/>
    </location>
</feature>
<dbReference type="Gene3D" id="3.40.50.1110">
    <property type="entry name" value="SGNH hydrolase"/>
    <property type="match status" value="1"/>
</dbReference>
<keyword evidence="4 8" id="KW-0812">Transmembrane</keyword>
<sequence>MITSLFFIELEKSDGFDLLNYYKRRFLRIFPPLVLMIGSILPFTLLLPSDFRANLAKQVAAAIGFATNRFEILSGSSYEAQQTPKLFVHTWTLSLEFLFYLIWGVLLFAIVMLLRYFNKNGKLLLGYTRLLVLLISSILIIFSIIRLQVTFDPKYLSYSYFSFGTHMFPFFIGAIISVFVGIKIDTHQREKFANYPMNKWLLWTIIPLFCLLGLTIFGKFESIWTIRTNLIAASVIAGILIIQFRILNERITVEEPKVLTMLADTSYSVYLFHWPVWLIISNFIHQVFIAGVLSFVVSLACASFVYYYVEPYFHGKELPTFMRRKLFYVGIFGIGLMGLAIAISAPKISKIEQSINEAQISKTMTDLNQQGMLAQNLIDTGNDIFANTTWENPTLGFSTSTNPQSTQAVLKDVATVSDTVLNSTQTVLGDSVMVGVVPYLTTILPDADIDAEVGRNYNTIYDLFAKKLKDHTLGRYLIISAGANVTDNMISDVQKIIDESPKGTRIVFVTPFDGNNMTVINQFNTQLLDISKKYKWVQLADWATFISPQSSELWADKIHFGGKPDVSSQYLDLVAKSLNKVSKSSGKP</sequence>
<dbReference type="PANTHER" id="PTHR23028:SF53">
    <property type="entry name" value="ACYL_TRANSF_3 DOMAIN-CONTAINING PROTEIN"/>
    <property type="match status" value="1"/>
</dbReference>
<feature type="domain" description="Acyltransferase 3" evidence="9">
    <location>
        <begin position="6"/>
        <end position="305"/>
    </location>
</feature>
<proteinExistence type="predicted"/>
<feature type="transmembrane region" description="Helical" evidence="8">
    <location>
        <begin position="26"/>
        <end position="47"/>
    </location>
</feature>
<keyword evidence="11" id="KW-1185">Reference proteome</keyword>
<evidence type="ECO:0000256" key="2">
    <source>
        <dbReference type="ARBA" id="ARBA00022475"/>
    </source>
</evidence>
<evidence type="ECO:0000256" key="7">
    <source>
        <dbReference type="ARBA" id="ARBA00023315"/>
    </source>
</evidence>
<keyword evidence="3 10" id="KW-0808">Transferase</keyword>
<evidence type="ECO:0000256" key="6">
    <source>
        <dbReference type="ARBA" id="ARBA00023136"/>
    </source>
</evidence>
<gene>
    <name evidence="10" type="ORF">RU87_GL000002</name>
</gene>
<evidence type="ECO:0000256" key="8">
    <source>
        <dbReference type="SAM" id="Phobius"/>
    </source>
</evidence>
<evidence type="ECO:0000256" key="1">
    <source>
        <dbReference type="ARBA" id="ARBA00004651"/>
    </source>
</evidence>
<protein>
    <submittedName>
        <fullName evidence="10">Acyltransferase family</fullName>
    </submittedName>
</protein>
<dbReference type="GO" id="GO:0009103">
    <property type="term" value="P:lipopolysaccharide biosynthetic process"/>
    <property type="evidence" value="ECO:0007669"/>
    <property type="project" value="TreeGrafter"/>
</dbReference>
<evidence type="ECO:0000256" key="4">
    <source>
        <dbReference type="ARBA" id="ARBA00022692"/>
    </source>
</evidence>
<dbReference type="PANTHER" id="PTHR23028">
    <property type="entry name" value="ACETYLTRANSFERASE"/>
    <property type="match status" value="1"/>
</dbReference>
<dbReference type="SUPFAM" id="SSF52266">
    <property type="entry name" value="SGNH hydrolase"/>
    <property type="match status" value="1"/>
</dbReference>
<comment type="subcellular location">
    <subcellularLocation>
        <location evidence="1">Cell membrane</location>
        <topology evidence="1">Multi-pass membrane protein</topology>
    </subcellularLocation>
</comment>
<feature type="transmembrane region" description="Helical" evidence="8">
    <location>
        <begin position="258"/>
        <end position="277"/>
    </location>
</feature>
<dbReference type="EMBL" id="JXJX01000001">
    <property type="protein sequence ID" value="PCS08179.1"/>
    <property type="molecule type" value="Genomic_DNA"/>
</dbReference>
<name>A0A2A5S3W7_9LACT</name>